<name>V2Q8G0_9BACT</name>
<dbReference type="EMBL" id="CP097562">
    <property type="protein sequence ID" value="USF24931.1"/>
    <property type="molecule type" value="Genomic_DNA"/>
</dbReference>
<accession>V2Q8G0</accession>
<proteinExistence type="predicted"/>
<dbReference type="AlphaFoldDB" id="V2Q8G0"/>
<reference evidence="1" key="2">
    <citation type="submission" date="2022-05" db="EMBL/GenBank/DDBJ databases">
        <authorList>
            <person name="Proctor A.L."/>
            <person name="Phillips G.J."/>
            <person name="Wannemuehler M.J."/>
        </authorList>
    </citation>
    <scope>NUCLEOTIDE SEQUENCE</scope>
    <source>
        <strain evidence="1">ASF457</strain>
    </source>
</reference>
<sequence length="193" mass="21659">MGNKLQKLYFKLLSASILALLCINVISFIAEFNPRQLINPSFFDERVTALYYLAKNIVLETGLNLESVSQDDIDILLEKASDIYDVDKNMLAVLISKPHQYSLTVTGGMGLTTISCFDFLNSSFSNPYNSEENIMAAAEIINRLQKQGMAPADIIIRFITGRNQNVVEVLANSEYKRAHFLANTYRINHAGLK</sequence>
<dbReference type="KEGG" id="msch:N508_002025"/>
<protein>
    <submittedName>
        <fullName evidence="1">Uncharacterized protein</fullName>
    </submittedName>
</protein>
<organism evidence="1 2">
    <name type="scientific">Mucispirillum schaedleri ASF457</name>
    <dbReference type="NCBI Taxonomy" id="1379858"/>
    <lineage>
        <taxon>Bacteria</taxon>
        <taxon>Pseudomonadati</taxon>
        <taxon>Deferribacterota</taxon>
        <taxon>Deferribacteres</taxon>
        <taxon>Deferribacterales</taxon>
        <taxon>Mucispirillaceae</taxon>
        <taxon>Mucispirillum</taxon>
    </lineage>
</organism>
<gene>
    <name evidence="1" type="ORF">N508_002025</name>
</gene>
<evidence type="ECO:0000313" key="2">
    <source>
        <dbReference type="Proteomes" id="UP000017429"/>
    </source>
</evidence>
<keyword evidence="2" id="KW-1185">Reference proteome</keyword>
<reference evidence="1" key="1">
    <citation type="journal article" date="2014" name="Genome Announc.">
        <title>Draft genome sequences of the altered schaedler flora, a defined bacterial community from gnotobiotic mice.</title>
        <authorList>
            <person name="Wannemuehler M.J."/>
            <person name="Overstreet A.M."/>
            <person name="Ward D.V."/>
            <person name="Phillips G.J."/>
        </authorList>
    </citation>
    <scope>NUCLEOTIDE SEQUENCE</scope>
    <source>
        <strain evidence="1">ASF457</strain>
    </source>
</reference>
<reference evidence="1" key="3">
    <citation type="submission" date="2022-06" db="EMBL/GenBank/DDBJ databases">
        <title>Resources to Facilitate Use of the Altered Schaedler Flora (ASF) Mouse Model to Study Microbiome Function.</title>
        <authorList>
            <person name="Proctor A."/>
            <person name="Parvinroo S."/>
            <person name="Richie T."/>
            <person name="Jia X."/>
            <person name="Lee S.T.M."/>
            <person name="Karp P.D."/>
            <person name="Paley S."/>
            <person name="Kostic A.D."/>
            <person name="Pierre J.F."/>
            <person name="Wannemuehler M.J."/>
            <person name="Phillips G.J."/>
        </authorList>
    </citation>
    <scope>NUCLEOTIDE SEQUENCE</scope>
    <source>
        <strain evidence="1">ASF457</strain>
    </source>
</reference>
<dbReference type="eggNOG" id="COG0741">
    <property type="taxonomic scope" value="Bacteria"/>
</dbReference>
<dbReference type="Proteomes" id="UP000017429">
    <property type="component" value="Chromosome"/>
</dbReference>
<evidence type="ECO:0000313" key="1">
    <source>
        <dbReference type="EMBL" id="USF24931.1"/>
    </source>
</evidence>